<proteinExistence type="predicted"/>
<evidence type="ECO:0000313" key="8">
    <source>
        <dbReference type="Proteomes" id="UP001224775"/>
    </source>
</evidence>
<dbReference type="AlphaFoldDB" id="A0AAD8Y1X6"/>
<dbReference type="Pfam" id="PF01753">
    <property type="entry name" value="zf-MYND"/>
    <property type="match status" value="1"/>
</dbReference>
<dbReference type="SMART" id="SM00671">
    <property type="entry name" value="SEL1"/>
    <property type="match status" value="3"/>
</dbReference>
<keyword evidence="1" id="KW-0479">Metal-binding</keyword>
<dbReference type="InterPro" id="IPR006597">
    <property type="entry name" value="Sel1-like"/>
</dbReference>
<comment type="caution">
    <text evidence="7">The sequence shown here is derived from an EMBL/GenBank/DDBJ whole genome shotgun (WGS) entry which is preliminary data.</text>
</comment>
<reference evidence="7" key="1">
    <citation type="submission" date="2023-06" db="EMBL/GenBank/DDBJ databases">
        <title>Survivors Of The Sea: Transcriptome response of Skeletonema marinoi to long-term dormancy.</title>
        <authorList>
            <person name="Pinder M.I.M."/>
            <person name="Kourtchenko O."/>
            <person name="Robertson E.K."/>
            <person name="Larsson T."/>
            <person name="Maumus F."/>
            <person name="Osuna-Cruz C.M."/>
            <person name="Vancaester E."/>
            <person name="Stenow R."/>
            <person name="Vandepoele K."/>
            <person name="Ploug H."/>
            <person name="Bruchert V."/>
            <person name="Godhe A."/>
            <person name="Topel M."/>
        </authorList>
    </citation>
    <scope>NUCLEOTIDE SEQUENCE</scope>
    <source>
        <strain evidence="7">R05AC</strain>
    </source>
</reference>
<gene>
    <name evidence="7" type="ORF">QTG54_011475</name>
</gene>
<keyword evidence="3" id="KW-0862">Zinc</keyword>
<evidence type="ECO:0000256" key="3">
    <source>
        <dbReference type="ARBA" id="ARBA00022833"/>
    </source>
</evidence>
<protein>
    <submittedName>
        <fullName evidence="7">Zf-MYND and TPR domain-containing protein</fullName>
    </submittedName>
</protein>
<evidence type="ECO:0000259" key="6">
    <source>
        <dbReference type="PROSITE" id="PS50865"/>
    </source>
</evidence>
<dbReference type="InterPro" id="IPR002893">
    <property type="entry name" value="Znf_MYND"/>
</dbReference>
<dbReference type="SUPFAM" id="SSF81901">
    <property type="entry name" value="HCP-like"/>
    <property type="match status" value="1"/>
</dbReference>
<dbReference type="PROSITE" id="PS50865">
    <property type="entry name" value="ZF_MYND_2"/>
    <property type="match status" value="1"/>
</dbReference>
<name>A0AAD8Y1X6_9STRA</name>
<evidence type="ECO:0000256" key="5">
    <source>
        <dbReference type="SAM" id="MobiDB-lite"/>
    </source>
</evidence>
<evidence type="ECO:0000256" key="1">
    <source>
        <dbReference type="ARBA" id="ARBA00022723"/>
    </source>
</evidence>
<evidence type="ECO:0000256" key="4">
    <source>
        <dbReference type="PROSITE-ProRule" id="PRU00134"/>
    </source>
</evidence>
<organism evidence="7 8">
    <name type="scientific">Skeletonema marinoi</name>
    <dbReference type="NCBI Taxonomy" id="267567"/>
    <lineage>
        <taxon>Eukaryota</taxon>
        <taxon>Sar</taxon>
        <taxon>Stramenopiles</taxon>
        <taxon>Ochrophyta</taxon>
        <taxon>Bacillariophyta</taxon>
        <taxon>Coscinodiscophyceae</taxon>
        <taxon>Thalassiosirophycidae</taxon>
        <taxon>Thalassiosirales</taxon>
        <taxon>Skeletonemataceae</taxon>
        <taxon>Skeletonema</taxon>
        <taxon>Skeletonema marinoi-dohrnii complex</taxon>
    </lineage>
</organism>
<dbReference type="InterPro" id="IPR011990">
    <property type="entry name" value="TPR-like_helical_dom_sf"/>
</dbReference>
<dbReference type="Pfam" id="PF08238">
    <property type="entry name" value="Sel1"/>
    <property type="match status" value="3"/>
</dbReference>
<keyword evidence="8" id="KW-1185">Reference proteome</keyword>
<dbReference type="PANTHER" id="PTHR45011:SF1">
    <property type="entry name" value="DAP3-BINDING CELL DEATH ENHANCER 1"/>
    <property type="match status" value="1"/>
</dbReference>
<dbReference type="Gene3D" id="1.25.40.10">
    <property type="entry name" value="Tetratricopeptide repeat domain"/>
    <property type="match status" value="1"/>
</dbReference>
<dbReference type="InterPro" id="IPR052748">
    <property type="entry name" value="ISR_Activator"/>
</dbReference>
<accession>A0AAD8Y1X6</accession>
<dbReference type="Proteomes" id="UP001224775">
    <property type="component" value="Unassembled WGS sequence"/>
</dbReference>
<feature type="region of interest" description="Disordered" evidence="5">
    <location>
        <begin position="290"/>
        <end position="312"/>
    </location>
</feature>
<dbReference type="EMBL" id="JATAAI010000023">
    <property type="protein sequence ID" value="KAK1737703.1"/>
    <property type="molecule type" value="Genomic_DNA"/>
</dbReference>
<dbReference type="PANTHER" id="PTHR45011">
    <property type="entry name" value="DAP3-BINDING CELL DEATH ENHANCER 1"/>
    <property type="match status" value="1"/>
</dbReference>
<evidence type="ECO:0000256" key="2">
    <source>
        <dbReference type="ARBA" id="ARBA00022771"/>
    </source>
</evidence>
<dbReference type="GO" id="GO:0008270">
    <property type="term" value="F:zinc ion binding"/>
    <property type="evidence" value="ECO:0007669"/>
    <property type="project" value="UniProtKB-KW"/>
</dbReference>
<feature type="domain" description="MYND-type" evidence="6">
    <location>
        <begin position="35"/>
        <end position="77"/>
    </location>
</feature>
<dbReference type="SUPFAM" id="SSF144232">
    <property type="entry name" value="HIT/MYND zinc finger-like"/>
    <property type="match status" value="1"/>
</dbReference>
<keyword evidence="2 4" id="KW-0863">Zinc-finger</keyword>
<sequence length="312" mass="34513">MDKLKRSLDISNMVIEDGEESGNGASGKAGETLCCASCGIAEVDDIKLTTCDANYKLVRYCSDACQRDHRPQHKEECKKRVAELRDELLFVQPESNHLGDCPICFLPLAIDGSKRVMMSCCSKQNPSLKRKCPFCRHPVPTTNAESDANRMKRVEVNDPVAMRQMGIRRYSEGDYGSAFEYLTKAAQMGDVEAHDYLSLMYWKGTGVEKDEEKGNYHAEEAAIAGHPEARFNLGSIEWNNGSKERAVKHFVIAANLGDDKSVEILKMGHLRGLVSKEDFAAALRAHQAAVDATKSPGRDAAAAEQARRRNAK</sequence>
<evidence type="ECO:0000313" key="7">
    <source>
        <dbReference type="EMBL" id="KAK1737703.1"/>
    </source>
</evidence>
<dbReference type="Gene3D" id="6.10.140.2220">
    <property type="match status" value="1"/>
</dbReference>